<dbReference type="OrthoDB" id="10262062at2759"/>
<evidence type="ECO:0000256" key="1">
    <source>
        <dbReference type="ARBA" id="ARBA00022490"/>
    </source>
</evidence>
<evidence type="ECO:0000313" key="8">
    <source>
        <dbReference type="EMBL" id="CAH0378529.1"/>
    </source>
</evidence>
<evidence type="ECO:0000259" key="7">
    <source>
        <dbReference type="Pfam" id="PF04034"/>
    </source>
</evidence>
<keyword evidence="1" id="KW-0963">Cytoplasm</keyword>
<feature type="compositionally biased region" description="Acidic residues" evidence="6">
    <location>
        <begin position="250"/>
        <end position="267"/>
    </location>
</feature>
<comment type="caution">
    <text evidence="8">The sequence shown here is derived from an EMBL/GenBank/DDBJ whole genome shotgun (WGS) entry which is preliminary data.</text>
</comment>
<gene>
    <name evidence="8" type="ORF">PECAL_6P01200</name>
</gene>
<organism evidence="8 9">
    <name type="scientific">Pelagomonas calceolata</name>
    <dbReference type="NCBI Taxonomy" id="35677"/>
    <lineage>
        <taxon>Eukaryota</taxon>
        <taxon>Sar</taxon>
        <taxon>Stramenopiles</taxon>
        <taxon>Ochrophyta</taxon>
        <taxon>Pelagophyceae</taxon>
        <taxon>Pelagomonadales</taxon>
        <taxon>Pelagomonadaceae</taxon>
        <taxon>Pelagomonas</taxon>
    </lineage>
</organism>
<feature type="domain" description="16S/18S rRNA aminocarboxypropyltransferase Tsr3 C-terminal" evidence="7">
    <location>
        <begin position="77"/>
        <end position="203"/>
    </location>
</feature>
<dbReference type="Pfam" id="PF04034">
    <property type="entry name" value="Ribo_biogen_C"/>
    <property type="match status" value="1"/>
</dbReference>
<dbReference type="InterPro" id="IPR022968">
    <property type="entry name" value="Tsr3-like"/>
</dbReference>
<dbReference type="PANTHER" id="PTHR20426:SF0">
    <property type="entry name" value="18S RRNA AMINOCARBOXYPROPYLTRANSFERASE"/>
    <property type="match status" value="1"/>
</dbReference>
<protein>
    <recommendedName>
        <fullName evidence="7">16S/18S rRNA aminocarboxypropyltransferase Tsr3 C-terminal domain-containing protein</fullName>
    </recommendedName>
</protein>
<dbReference type="GO" id="GO:0106388">
    <property type="term" value="F:rRNA small subunit aminocarboxypropyltransferase activity"/>
    <property type="evidence" value="ECO:0007669"/>
    <property type="project" value="InterPro"/>
</dbReference>
<keyword evidence="5" id="KW-0949">S-adenosyl-L-methionine</keyword>
<feature type="region of interest" description="Disordered" evidence="6">
    <location>
        <begin position="218"/>
        <end position="283"/>
    </location>
</feature>
<dbReference type="Proteomes" id="UP000789595">
    <property type="component" value="Unassembled WGS sequence"/>
</dbReference>
<dbReference type="GO" id="GO:0030490">
    <property type="term" value="P:maturation of SSU-rRNA"/>
    <property type="evidence" value="ECO:0007669"/>
    <property type="project" value="TreeGrafter"/>
</dbReference>
<dbReference type="PANTHER" id="PTHR20426">
    <property type="entry name" value="RIBOSOME BIOGENESIS PROTEIN TSR3 HOMOLOG"/>
    <property type="match status" value="1"/>
</dbReference>
<evidence type="ECO:0000313" key="9">
    <source>
        <dbReference type="Proteomes" id="UP000789595"/>
    </source>
</evidence>
<dbReference type="InterPro" id="IPR007177">
    <property type="entry name" value="Tsr3_C"/>
</dbReference>
<evidence type="ECO:0000256" key="6">
    <source>
        <dbReference type="SAM" id="MobiDB-lite"/>
    </source>
</evidence>
<dbReference type="AlphaFoldDB" id="A0A8J2SW02"/>
<keyword evidence="9" id="KW-1185">Reference proteome</keyword>
<reference evidence="8" key="1">
    <citation type="submission" date="2021-11" db="EMBL/GenBank/DDBJ databases">
        <authorList>
            <consortium name="Genoscope - CEA"/>
            <person name="William W."/>
        </authorList>
    </citation>
    <scope>NUCLEOTIDE SEQUENCE</scope>
</reference>
<feature type="region of interest" description="Disordered" evidence="6">
    <location>
        <begin position="1"/>
        <end position="34"/>
    </location>
</feature>
<sequence length="283" mass="29294">MLAMRRLMAGGRRGRGRGRGRGGRGRGGAAAAQPSPLATRVCLWEFSQNDARRDSGSKLVRQGLARRLDARAAFRGIVLAADAPQVLSPADAPIIAAQGLAGVNCSWRGLDAVPFSALGRPELRRRLPFLVAANEVNYGKPLYLNTAEALAAALRIAGLVRDAELLLAPFASGGAFFALNADAFEAYAAAVDGDGVAAAEARFLADCEAARAEARAARAAPEGGYLADGDLPPAESDDEEADGDLPPAAESDDEADDEEADDEEADAEPPPPPPPDVSGLVLS</sequence>
<evidence type="ECO:0000256" key="2">
    <source>
        <dbReference type="ARBA" id="ARBA00022517"/>
    </source>
</evidence>
<evidence type="ECO:0000256" key="3">
    <source>
        <dbReference type="ARBA" id="ARBA00022552"/>
    </source>
</evidence>
<keyword evidence="2" id="KW-0690">Ribosome biogenesis</keyword>
<keyword evidence="4" id="KW-0808">Transferase</keyword>
<evidence type="ECO:0000256" key="5">
    <source>
        <dbReference type="ARBA" id="ARBA00022691"/>
    </source>
</evidence>
<name>A0A8J2SW02_9STRA</name>
<keyword evidence="3" id="KW-0698">rRNA processing</keyword>
<evidence type="ECO:0000256" key="4">
    <source>
        <dbReference type="ARBA" id="ARBA00022679"/>
    </source>
</evidence>
<accession>A0A8J2SW02</accession>
<dbReference type="EMBL" id="CAKKNE010000006">
    <property type="protein sequence ID" value="CAH0378529.1"/>
    <property type="molecule type" value="Genomic_DNA"/>
</dbReference>
<feature type="compositionally biased region" description="Low complexity" evidence="6">
    <location>
        <begin position="1"/>
        <end position="10"/>
    </location>
</feature>
<proteinExistence type="predicted"/>
<feature type="compositionally biased region" description="Basic residues" evidence="6">
    <location>
        <begin position="12"/>
        <end position="24"/>
    </location>
</feature>